<dbReference type="Gene3D" id="3.30.365.10">
    <property type="entry name" value="Aldehyde oxidase/xanthine dehydrogenase, molybdopterin binding domain"/>
    <property type="match status" value="4"/>
</dbReference>
<evidence type="ECO:0000313" key="3">
    <source>
        <dbReference type="EMBL" id="MBM7850922.1"/>
    </source>
</evidence>
<organism evidence="2 5">
    <name type="scientific">Methylopila capsulata</name>
    <dbReference type="NCBI Taxonomy" id="61654"/>
    <lineage>
        <taxon>Bacteria</taxon>
        <taxon>Pseudomonadati</taxon>
        <taxon>Pseudomonadota</taxon>
        <taxon>Alphaproteobacteria</taxon>
        <taxon>Hyphomicrobiales</taxon>
        <taxon>Methylopilaceae</taxon>
        <taxon>Methylopila</taxon>
    </lineage>
</organism>
<sequence length="742" mass="79101">MSNVHPYVGRAKSRVDGPLKVSGLARYAAEFTAPDLAYAAAAPSAIAKGRITSLDVSAALAAPGVIEVLSHENKLAFPEDDEPFKNDMVAVPGSPFRPFRDDRIHYSGQAIALVVADTHENARHAATLVKATYDAETPNVDVAAASHYQPPEPRDGIPPTPEPRGDAAGAFAGAPIKVSADYRVVAEHHNPMELQATTVVWEGDGRLLVHNKTQGVVNPKNYICSVFELDAEKVRFVSPFVGGAFGMALRPHYDVFLAVMASLKLERSIRLVLTRGQMFTMGWRPDCLQTVSFGADAGGRLTSIQHHAIQATSHYEDYQEPIVNWSGFLYDCDNVALKYELGKIDTPTPSDMRAPGATTGVFALECAMDELAYAAQVDPVELRLMNYSDRDKNDDKPFSSKELREAYRLGAERFGWSKRSPEPRSMLEGRELIGYGMATGCWEAMTMPHKARATLTADGKLEVACATADIGTGTYTILAQIGADALGLDIADVTSKVGDTALPMAPVEGGSWAAASAGSAVKDACETLKAELLNHARGIDGSPLANAALDHVVFANGRIALAADPSKAVSFAEILKGAGRDALDADGGYEPDKDFAKTYAGYTHAACFVEVRVDEDLGVVRLARVVSAVAAGKILNPLTARSQILGGVVMGCGMALHEETLWDKTLGRVMNASLGEYHVPAHADIPDIDVIFVDEEDGSNPLGVKGLGEIGIVGTAAAVANAIFHATGKRVRELPITIDKLL</sequence>
<dbReference type="SMART" id="SM01008">
    <property type="entry name" value="Ald_Xan_dh_C"/>
    <property type="match status" value="1"/>
</dbReference>
<dbReference type="Proteomes" id="UP001143400">
    <property type="component" value="Unassembled WGS sequence"/>
</dbReference>
<evidence type="ECO:0000313" key="5">
    <source>
        <dbReference type="Proteomes" id="UP001143400"/>
    </source>
</evidence>
<dbReference type="InterPro" id="IPR036856">
    <property type="entry name" value="Ald_Oxase/Xan_DH_a/b_sf"/>
</dbReference>
<dbReference type="EC" id="1.17.1.4" evidence="3"/>
<reference evidence="2" key="3">
    <citation type="submission" date="2023-01" db="EMBL/GenBank/DDBJ databases">
        <authorList>
            <person name="Sun Q."/>
            <person name="Evtushenko L."/>
        </authorList>
    </citation>
    <scope>NUCLEOTIDE SEQUENCE</scope>
    <source>
        <strain evidence="2">VKM B-1606</strain>
    </source>
</reference>
<dbReference type="GO" id="GO:0005506">
    <property type="term" value="F:iron ion binding"/>
    <property type="evidence" value="ECO:0007669"/>
    <property type="project" value="InterPro"/>
</dbReference>
<dbReference type="Pfam" id="PF02738">
    <property type="entry name" value="MoCoBD_1"/>
    <property type="match status" value="1"/>
</dbReference>
<dbReference type="EMBL" id="BSFF01000002">
    <property type="protein sequence ID" value="GLK56218.1"/>
    <property type="molecule type" value="Genomic_DNA"/>
</dbReference>
<evidence type="ECO:0000259" key="1">
    <source>
        <dbReference type="SMART" id="SM01008"/>
    </source>
</evidence>
<dbReference type="Proteomes" id="UP000758856">
    <property type="component" value="Unassembled WGS sequence"/>
</dbReference>
<dbReference type="GO" id="GO:0004854">
    <property type="term" value="F:xanthine dehydrogenase activity"/>
    <property type="evidence" value="ECO:0007669"/>
    <property type="project" value="UniProtKB-EC"/>
</dbReference>
<comment type="caution">
    <text evidence="2">The sequence shown here is derived from an EMBL/GenBank/DDBJ whole genome shotgun (WGS) entry which is preliminary data.</text>
</comment>
<evidence type="ECO:0000313" key="2">
    <source>
        <dbReference type="EMBL" id="GLK56218.1"/>
    </source>
</evidence>
<dbReference type="InterPro" id="IPR046867">
    <property type="entry name" value="AldOxase/xan_DH_MoCoBD2"/>
</dbReference>
<dbReference type="PANTHER" id="PTHR11908">
    <property type="entry name" value="XANTHINE DEHYDROGENASE"/>
    <property type="match status" value="1"/>
</dbReference>
<dbReference type="SUPFAM" id="SSF54665">
    <property type="entry name" value="CO dehydrogenase molybdoprotein N-domain-like"/>
    <property type="match status" value="1"/>
</dbReference>
<proteinExistence type="predicted"/>
<dbReference type="InterPro" id="IPR000674">
    <property type="entry name" value="Ald_Oxase/Xan_DH_a/b"/>
</dbReference>
<dbReference type="AlphaFoldDB" id="A0A9W6MSE5"/>
<dbReference type="InterPro" id="IPR016208">
    <property type="entry name" value="Ald_Oxase/xanthine_DH-like"/>
</dbReference>
<accession>A0A9W6MSE5</accession>
<name>A0A9W6MSE5_9HYPH</name>
<gene>
    <name evidence="2" type="ORF">GCM10008170_22370</name>
    <name evidence="3" type="ORF">JOD31_001134</name>
</gene>
<keyword evidence="4" id="KW-1185">Reference proteome</keyword>
<dbReference type="Gene3D" id="3.90.1170.50">
    <property type="entry name" value="Aldehyde oxidase/xanthine dehydrogenase, a/b hammerhead"/>
    <property type="match status" value="1"/>
</dbReference>
<reference evidence="3 4" key="2">
    <citation type="submission" date="2021-01" db="EMBL/GenBank/DDBJ databases">
        <title>Genomic Encyclopedia of Type Strains, Phase IV (KMG-IV): sequencing the most valuable type-strain genomes for metagenomic binning, comparative biology and taxonomic classification.</title>
        <authorList>
            <person name="Goeker M."/>
        </authorList>
    </citation>
    <scope>NUCLEOTIDE SEQUENCE [LARGE SCALE GENOMIC DNA]</scope>
    <source>
        <strain evidence="3 4">DSM 6130</strain>
    </source>
</reference>
<protein>
    <submittedName>
        <fullName evidence="2 3">Dehydrogenase</fullName>
        <ecNumber evidence="3">1.17.1.4</ecNumber>
    </submittedName>
</protein>
<dbReference type="PANTHER" id="PTHR11908:SF153">
    <property type="entry name" value="DEHYDROGENASE"/>
    <property type="match status" value="1"/>
</dbReference>
<dbReference type="EMBL" id="JAFBCY010000001">
    <property type="protein sequence ID" value="MBM7850922.1"/>
    <property type="molecule type" value="Genomic_DNA"/>
</dbReference>
<dbReference type="InterPro" id="IPR008274">
    <property type="entry name" value="AldOxase/xan_DH_MoCoBD1"/>
</dbReference>
<evidence type="ECO:0000313" key="4">
    <source>
        <dbReference type="Proteomes" id="UP000758856"/>
    </source>
</evidence>
<dbReference type="InterPro" id="IPR037165">
    <property type="entry name" value="AldOxase/xan_DH_Mopterin-bd_sf"/>
</dbReference>
<dbReference type="Pfam" id="PF01315">
    <property type="entry name" value="Ald_Xan_dh_C"/>
    <property type="match status" value="1"/>
</dbReference>
<dbReference type="SUPFAM" id="SSF56003">
    <property type="entry name" value="Molybdenum cofactor-binding domain"/>
    <property type="match status" value="1"/>
</dbReference>
<feature type="domain" description="Aldehyde oxidase/xanthine dehydrogenase a/b hammerhead" evidence="1">
    <location>
        <begin position="22"/>
        <end position="137"/>
    </location>
</feature>
<dbReference type="Pfam" id="PF20256">
    <property type="entry name" value="MoCoBD_2"/>
    <property type="match status" value="1"/>
</dbReference>
<reference evidence="2" key="1">
    <citation type="journal article" date="2014" name="Int. J. Syst. Evol. Microbiol.">
        <title>Complete genome sequence of Corynebacterium casei LMG S-19264T (=DSM 44701T), isolated from a smear-ripened cheese.</title>
        <authorList>
            <consortium name="US DOE Joint Genome Institute (JGI-PGF)"/>
            <person name="Walter F."/>
            <person name="Albersmeier A."/>
            <person name="Kalinowski J."/>
            <person name="Ruckert C."/>
        </authorList>
    </citation>
    <scope>NUCLEOTIDE SEQUENCE</scope>
    <source>
        <strain evidence="2">VKM B-1606</strain>
    </source>
</reference>
<dbReference type="RefSeq" id="WP_204949287.1">
    <property type="nucleotide sequence ID" value="NZ_BSFF01000002.1"/>
</dbReference>
<keyword evidence="3" id="KW-0560">Oxidoreductase</keyword>